<reference evidence="6 7" key="1">
    <citation type="submission" date="2014-04" db="EMBL/GenBank/DDBJ databases">
        <authorList>
            <consortium name="DOE Joint Genome Institute"/>
            <person name="Kuo A."/>
            <person name="Kohler A."/>
            <person name="Nagy L.G."/>
            <person name="Floudas D."/>
            <person name="Copeland A."/>
            <person name="Barry K.W."/>
            <person name="Cichocki N."/>
            <person name="Veneault-Fourrey C."/>
            <person name="LaButti K."/>
            <person name="Lindquist E.A."/>
            <person name="Lipzen A."/>
            <person name="Lundell T."/>
            <person name="Morin E."/>
            <person name="Murat C."/>
            <person name="Sun H."/>
            <person name="Tunlid A."/>
            <person name="Henrissat B."/>
            <person name="Grigoriev I.V."/>
            <person name="Hibbett D.S."/>
            <person name="Martin F."/>
            <person name="Nordberg H.P."/>
            <person name="Cantor M.N."/>
            <person name="Hua S.X."/>
        </authorList>
    </citation>
    <scope>NUCLEOTIDE SEQUENCE [LARGE SCALE GENOMIC DNA]</scope>
    <source>
        <strain evidence="6 7">LaAM-08-1</strain>
    </source>
</reference>
<gene>
    <name evidence="6" type="ORF">K443DRAFT_671359</name>
</gene>
<reference evidence="7" key="2">
    <citation type="submission" date="2015-01" db="EMBL/GenBank/DDBJ databases">
        <title>Evolutionary Origins and Diversification of the Mycorrhizal Mutualists.</title>
        <authorList>
            <consortium name="DOE Joint Genome Institute"/>
            <consortium name="Mycorrhizal Genomics Consortium"/>
            <person name="Kohler A."/>
            <person name="Kuo A."/>
            <person name="Nagy L.G."/>
            <person name="Floudas D."/>
            <person name="Copeland A."/>
            <person name="Barry K.W."/>
            <person name="Cichocki N."/>
            <person name="Veneault-Fourrey C."/>
            <person name="LaButti K."/>
            <person name="Lindquist E.A."/>
            <person name="Lipzen A."/>
            <person name="Lundell T."/>
            <person name="Morin E."/>
            <person name="Murat C."/>
            <person name="Riley R."/>
            <person name="Ohm R."/>
            <person name="Sun H."/>
            <person name="Tunlid A."/>
            <person name="Henrissat B."/>
            <person name="Grigoriev I.V."/>
            <person name="Hibbett D.S."/>
            <person name="Martin F."/>
        </authorList>
    </citation>
    <scope>NUCLEOTIDE SEQUENCE [LARGE SCALE GENOMIC DNA]</scope>
    <source>
        <strain evidence="7">LaAM-08-1</strain>
    </source>
</reference>
<proteinExistence type="inferred from homology"/>
<feature type="domain" description="Pseudouridine synthase I TruA alpha/beta" evidence="5">
    <location>
        <begin position="247"/>
        <end position="372"/>
    </location>
</feature>
<organism evidence="6 7">
    <name type="scientific">Laccaria amethystina LaAM-08-1</name>
    <dbReference type="NCBI Taxonomy" id="1095629"/>
    <lineage>
        <taxon>Eukaryota</taxon>
        <taxon>Fungi</taxon>
        <taxon>Dikarya</taxon>
        <taxon>Basidiomycota</taxon>
        <taxon>Agaricomycotina</taxon>
        <taxon>Agaricomycetes</taxon>
        <taxon>Agaricomycetidae</taxon>
        <taxon>Agaricales</taxon>
        <taxon>Agaricineae</taxon>
        <taxon>Hydnangiaceae</taxon>
        <taxon>Laccaria</taxon>
    </lineage>
</organism>
<feature type="compositionally biased region" description="Basic and acidic residues" evidence="4">
    <location>
        <begin position="485"/>
        <end position="494"/>
    </location>
</feature>
<dbReference type="GO" id="GO:1990481">
    <property type="term" value="P:mRNA pseudouridine synthesis"/>
    <property type="evidence" value="ECO:0007669"/>
    <property type="project" value="TreeGrafter"/>
</dbReference>
<keyword evidence="2" id="KW-0819">tRNA processing</keyword>
<dbReference type="InterPro" id="IPR020094">
    <property type="entry name" value="TruA/RsuA/RluB/E/F_N"/>
</dbReference>
<dbReference type="HOGENOM" id="CLU_014673_2_2_1"/>
<evidence type="ECO:0000256" key="2">
    <source>
        <dbReference type="ARBA" id="ARBA00022694"/>
    </source>
</evidence>
<name>A0A0C9YGD8_9AGAR</name>
<dbReference type="Gene3D" id="3.30.70.660">
    <property type="entry name" value="Pseudouridine synthase I, catalytic domain, C-terminal subdomain"/>
    <property type="match status" value="1"/>
</dbReference>
<sequence length="505" mass="56368">MSSPSLNGYKGWSREELIERITLLESRRDRPAVNPQPVIQPKEFSFSSHPRRKIALKFSYSGWEYGGLAFQLGPTPLPTVEGVLFDALGKARLIDQEAGFEGCGWEKCGRTDRGVSAAGQVISLWVRSALPAEHNDNLELAETTVPPISTSSQDQAPTSEYQITDAEDDFGSLDISSIPSPSEATTSKPKFEHDYLSILNRLLPDTIRVLAWSPVAPTFSARFSCLYRHYKYFFSPLGLDIPRMQQAASRLVGDHDFRNLCKLDPQKQITIFRRKVITAEIEPLALVENGDGVYVFNLIGTAFLYHQVRHIMAILFLVGTGLEPPSVVSSLLNVEAGVEPTKDGDSPYEVVDRKPEYQMADALPLMLWECGYSETEVSWRTTGKQDDDGPAQGGTLYHQMQSIHSKSQIYTTLNQHFLAAASIHHPPPPSVFPVSDANLLPREAMNIPLGGGSFKRSNNYTSLLKRNRLDTVEVMNERWRTGKGFRRDERRRAAEGGPVPDDEDE</sequence>
<evidence type="ECO:0000256" key="1">
    <source>
        <dbReference type="ARBA" id="ARBA00009375"/>
    </source>
</evidence>
<dbReference type="PANTHER" id="PTHR11142:SF5">
    <property type="entry name" value="TRNA PSEUDOURIDINE(38_39) SYNTHASE"/>
    <property type="match status" value="1"/>
</dbReference>
<dbReference type="GO" id="GO:0005634">
    <property type="term" value="C:nucleus"/>
    <property type="evidence" value="ECO:0007669"/>
    <property type="project" value="TreeGrafter"/>
</dbReference>
<evidence type="ECO:0000256" key="4">
    <source>
        <dbReference type="SAM" id="MobiDB-lite"/>
    </source>
</evidence>
<dbReference type="GO" id="GO:0005737">
    <property type="term" value="C:cytoplasm"/>
    <property type="evidence" value="ECO:0007669"/>
    <property type="project" value="TreeGrafter"/>
</dbReference>
<keyword evidence="3" id="KW-0413">Isomerase</keyword>
<protein>
    <recommendedName>
        <fullName evidence="5">Pseudouridine synthase I TruA alpha/beta domain-containing protein</fullName>
    </recommendedName>
</protein>
<dbReference type="Gene3D" id="3.30.70.580">
    <property type="entry name" value="Pseudouridine synthase I, catalytic domain, N-terminal subdomain"/>
    <property type="match status" value="1"/>
</dbReference>
<dbReference type="STRING" id="1095629.A0A0C9YGD8"/>
<accession>A0A0C9YGD8</accession>
<dbReference type="OrthoDB" id="25767at2759"/>
<keyword evidence="7" id="KW-1185">Reference proteome</keyword>
<dbReference type="InterPro" id="IPR020095">
    <property type="entry name" value="PsdUridine_synth_TruA_C"/>
</dbReference>
<dbReference type="GO" id="GO:0003723">
    <property type="term" value="F:RNA binding"/>
    <property type="evidence" value="ECO:0007669"/>
    <property type="project" value="InterPro"/>
</dbReference>
<dbReference type="Proteomes" id="UP000054477">
    <property type="component" value="Unassembled WGS sequence"/>
</dbReference>
<dbReference type="GO" id="GO:0031119">
    <property type="term" value="P:tRNA pseudouridine synthesis"/>
    <property type="evidence" value="ECO:0007669"/>
    <property type="project" value="TreeGrafter"/>
</dbReference>
<feature type="region of interest" description="Disordered" evidence="4">
    <location>
        <begin position="485"/>
        <end position="505"/>
    </location>
</feature>
<evidence type="ECO:0000259" key="5">
    <source>
        <dbReference type="Pfam" id="PF01416"/>
    </source>
</evidence>
<dbReference type="InterPro" id="IPR001406">
    <property type="entry name" value="PsdUridine_synth_TruA"/>
</dbReference>
<evidence type="ECO:0000313" key="6">
    <source>
        <dbReference type="EMBL" id="KIK09452.1"/>
    </source>
</evidence>
<dbReference type="Pfam" id="PF01416">
    <property type="entry name" value="PseudoU_synth_1"/>
    <property type="match status" value="1"/>
</dbReference>
<dbReference type="AlphaFoldDB" id="A0A0C9YGD8"/>
<dbReference type="InterPro" id="IPR020103">
    <property type="entry name" value="PsdUridine_synth_cat_dom_sf"/>
</dbReference>
<comment type="similarity">
    <text evidence="1">Belongs to the tRNA pseudouridine synthase TruA family.</text>
</comment>
<evidence type="ECO:0000313" key="7">
    <source>
        <dbReference type="Proteomes" id="UP000054477"/>
    </source>
</evidence>
<dbReference type="PANTHER" id="PTHR11142">
    <property type="entry name" value="PSEUDOURIDYLATE SYNTHASE"/>
    <property type="match status" value="1"/>
</dbReference>
<dbReference type="GO" id="GO:0009982">
    <property type="term" value="F:pseudouridine synthase activity"/>
    <property type="evidence" value="ECO:0007669"/>
    <property type="project" value="InterPro"/>
</dbReference>
<dbReference type="EMBL" id="KN838538">
    <property type="protein sequence ID" value="KIK09452.1"/>
    <property type="molecule type" value="Genomic_DNA"/>
</dbReference>
<evidence type="ECO:0000256" key="3">
    <source>
        <dbReference type="ARBA" id="ARBA00023235"/>
    </source>
</evidence>
<dbReference type="SUPFAM" id="SSF55120">
    <property type="entry name" value="Pseudouridine synthase"/>
    <property type="match status" value="1"/>
</dbReference>
<dbReference type="HAMAP" id="MF_00171">
    <property type="entry name" value="TruA"/>
    <property type="match status" value="1"/>
</dbReference>
<dbReference type="InterPro" id="IPR020097">
    <property type="entry name" value="PsdUridine_synth_TruA_a/b_dom"/>
</dbReference>